<evidence type="ECO:0000256" key="1">
    <source>
        <dbReference type="SAM" id="MobiDB-lite"/>
    </source>
</evidence>
<comment type="caution">
    <text evidence="2">The sequence shown here is derived from an EMBL/GenBank/DDBJ whole genome shotgun (WGS) entry which is preliminary data.</text>
</comment>
<name>A0A645AJG3_9ZZZZ</name>
<gene>
    <name evidence="2" type="ORF">SDC9_99840</name>
</gene>
<reference evidence="2" key="1">
    <citation type="submission" date="2019-08" db="EMBL/GenBank/DDBJ databases">
        <authorList>
            <person name="Kucharzyk K."/>
            <person name="Murdoch R.W."/>
            <person name="Higgins S."/>
            <person name="Loffler F."/>
        </authorList>
    </citation>
    <scope>NUCLEOTIDE SEQUENCE</scope>
</reference>
<dbReference type="AlphaFoldDB" id="A0A645AJG3"/>
<feature type="compositionally biased region" description="Polar residues" evidence="1">
    <location>
        <begin position="8"/>
        <end position="19"/>
    </location>
</feature>
<organism evidence="2">
    <name type="scientific">bioreactor metagenome</name>
    <dbReference type="NCBI Taxonomy" id="1076179"/>
    <lineage>
        <taxon>unclassified sequences</taxon>
        <taxon>metagenomes</taxon>
        <taxon>ecological metagenomes</taxon>
    </lineage>
</organism>
<sequence length="208" mass="21872">MYPRTPHSPVTDSSYSGSSRGREVVQQRGQSCPAARAPGLDRPGGAAEHGGCLLDGEPLHVHQDQRRALVRGDPTERLGDRVDQRLGRVVPARPGGHPLGVERGGRTSLQVADPVQAGVDHDPVQPGRDAGVAAERVGPAEGPQVGVLQGVRGVLRVAEGPQRHRPEAVLVAPDEHREGLRGARDVGGQQLLVGGRLGRPRHGVTCTS</sequence>
<dbReference type="EMBL" id="VSSQ01014160">
    <property type="protein sequence ID" value="MPM53076.1"/>
    <property type="molecule type" value="Genomic_DNA"/>
</dbReference>
<proteinExistence type="predicted"/>
<accession>A0A645AJG3</accession>
<evidence type="ECO:0000313" key="2">
    <source>
        <dbReference type="EMBL" id="MPM53076.1"/>
    </source>
</evidence>
<feature type="region of interest" description="Disordered" evidence="1">
    <location>
        <begin position="1"/>
        <end position="59"/>
    </location>
</feature>
<protein>
    <submittedName>
        <fullName evidence="2">Uncharacterized protein</fullName>
    </submittedName>
</protein>